<evidence type="ECO:0000313" key="2">
    <source>
        <dbReference type="EMBL" id="MEV0706208.1"/>
    </source>
</evidence>
<accession>A0ABV3FLB5</accession>
<feature type="region of interest" description="Disordered" evidence="1">
    <location>
        <begin position="38"/>
        <end position="72"/>
    </location>
</feature>
<keyword evidence="3" id="KW-1185">Reference proteome</keyword>
<dbReference type="RefSeq" id="WP_355083639.1">
    <property type="nucleotide sequence ID" value="NZ_JBEXKW010000004.1"/>
</dbReference>
<dbReference type="Proteomes" id="UP001551695">
    <property type="component" value="Unassembled WGS sequence"/>
</dbReference>
<proteinExistence type="predicted"/>
<reference evidence="2 3" key="1">
    <citation type="submission" date="2024-06" db="EMBL/GenBank/DDBJ databases">
        <title>The Natural Products Discovery Center: Release of the First 8490 Sequenced Strains for Exploring Actinobacteria Biosynthetic Diversity.</title>
        <authorList>
            <person name="Kalkreuter E."/>
            <person name="Kautsar S.A."/>
            <person name="Yang D."/>
            <person name="Bader C.D."/>
            <person name="Teijaro C.N."/>
            <person name="Fluegel L."/>
            <person name="Davis C.M."/>
            <person name="Simpson J.R."/>
            <person name="Lauterbach L."/>
            <person name="Steele A.D."/>
            <person name="Gui C."/>
            <person name="Meng S."/>
            <person name="Li G."/>
            <person name="Viehrig K."/>
            <person name="Ye F."/>
            <person name="Su P."/>
            <person name="Kiefer A.F."/>
            <person name="Nichols A."/>
            <person name="Cepeda A.J."/>
            <person name="Yan W."/>
            <person name="Fan B."/>
            <person name="Jiang Y."/>
            <person name="Adhikari A."/>
            <person name="Zheng C.-J."/>
            <person name="Schuster L."/>
            <person name="Cowan T.M."/>
            <person name="Smanski M.J."/>
            <person name="Chevrette M.G."/>
            <person name="De Carvalho L.P.S."/>
            <person name="Shen B."/>
        </authorList>
    </citation>
    <scope>NUCLEOTIDE SEQUENCE [LARGE SCALE GENOMIC DNA]</scope>
    <source>
        <strain evidence="2 3">NPDC050403</strain>
    </source>
</reference>
<comment type="caution">
    <text evidence="2">The sequence shown here is derived from an EMBL/GenBank/DDBJ whole genome shotgun (WGS) entry which is preliminary data.</text>
</comment>
<organism evidence="2 3">
    <name type="scientific">Nocardia aurea</name>
    <dbReference type="NCBI Taxonomy" id="2144174"/>
    <lineage>
        <taxon>Bacteria</taxon>
        <taxon>Bacillati</taxon>
        <taxon>Actinomycetota</taxon>
        <taxon>Actinomycetes</taxon>
        <taxon>Mycobacteriales</taxon>
        <taxon>Nocardiaceae</taxon>
        <taxon>Nocardia</taxon>
    </lineage>
</organism>
<name>A0ABV3FLB5_9NOCA</name>
<dbReference type="EMBL" id="JBFAKC010000001">
    <property type="protein sequence ID" value="MEV0706208.1"/>
    <property type="molecule type" value="Genomic_DNA"/>
</dbReference>
<evidence type="ECO:0000256" key="1">
    <source>
        <dbReference type="SAM" id="MobiDB-lite"/>
    </source>
</evidence>
<protein>
    <submittedName>
        <fullName evidence="2">Uncharacterized protein</fullName>
    </submittedName>
</protein>
<evidence type="ECO:0000313" key="3">
    <source>
        <dbReference type="Proteomes" id="UP001551695"/>
    </source>
</evidence>
<sequence length="107" mass="10538">MRSALGTMPRPGVVFHAAVVAGSLNAIADSGRCDSAGTRAFSGASPAANTSGKESMAADKSVPGSAPATGYGAYTRRAAGTASGKPPLSLAVFERSTPVVPAHHGNI</sequence>
<gene>
    <name evidence="2" type="ORF">AB0I48_01455</name>
</gene>